<dbReference type="InterPro" id="IPR050736">
    <property type="entry name" value="Sensor_HK_Regulatory"/>
</dbReference>
<evidence type="ECO:0000256" key="9">
    <source>
        <dbReference type="SAM" id="Phobius"/>
    </source>
</evidence>
<dbReference type="Gene3D" id="1.10.287.130">
    <property type="match status" value="1"/>
</dbReference>
<feature type="transmembrane region" description="Helical" evidence="9">
    <location>
        <begin position="249"/>
        <end position="268"/>
    </location>
</feature>
<dbReference type="InterPro" id="IPR003594">
    <property type="entry name" value="HATPase_dom"/>
</dbReference>
<dbReference type="EC" id="2.7.13.3" evidence="3"/>
<comment type="catalytic activity">
    <reaction evidence="1">
        <text>ATP + protein L-histidine = ADP + protein N-phospho-L-histidine.</text>
        <dbReference type="EC" id="2.7.13.3"/>
    </reaction>
</comment>
<evidence type="ECO:0000256" key="1">
    <source>
        <dbReference type="ARBA" id="ARBA00000085"/>
    </source>
</evidence>
<keyword evidence="4" id="KW-0597">Phosphoprotein</keyword>
<keyword evidence="9" id="KW-1133">Transmembrane helix</keyword>
<protein>
    <recommendedName>
        <fullName evidence="3">histidine kinase</fullName>
        <ecNumber evidence="3">2.7.13.3</ecNumber>
    </recommendedName>
</protein>
<feature type="domain" description="PAC" evidence="12">
    <location>
        <begin position="618"/>
        <end position="669"/>
    </location>
</feature>
<dbReference type="GO" id="GO:0000155">
    <property type="term" value="F:phosphorelay sensor kinase activity"/>
    <property type="evidence" value="ECO:0007669"/>
    <property type="project" value="InterPro"/>
</dbReference>
<evidence type="ECO:0000259" key="11">
    <source>
        <dbReference type="PROSITE" id="PS50109"/>
    </source>
</evidence>
<dbReference type="PANTHER" id="PTHR43711">
    <property type="entry name" value="TWO-COMPONENT HISTIDINE KINASE"/>
    <property type="match status" value="1"/>
</dbReference>
<dbReference type="InterPro" id="IPR035965">
    <property type="entry name" value="PAS-like_dom_sf"/>
</dbReference>
<dbReference type="RefSeq" id="WP_200788605.1">
    <property type="nucleotide sequence ID" value="NZ_JAEDAO010000001.1"/>
</dbReference>
<evidence type="ECO:0000256" key="4">
    <source>
        <dbReference type="ARBA" id="ARBA00022553"/>
    </source>
</evidence>
<dbReference type="EMBL" id="JAEDAO010000001">
    <property type="protein sequence ID" value="MBK0393647.1"/>
    <property type="molecule type" value="Genomic_DNA"/>
</dbReference>
<name>A0A934Q310_9BURK</name>
<organism evidence="13 14">
    <name type="scientific">Ramlibacter algicola</name>
    <dbReference type="NCBI Taxonomy" id="2795217"/>
    <lineage>
        <taxon>Bacteria</taxon>
        <taxon>Pseudomonadati</taxon>
        <taxon>Pseudomonadota</taxon>
        <taxon>Betaproteobacteria</taxon>
        <taxon>Burkholderiales</taxon>
        <taxon>Comamonadaceae</taxon>
        <taxon>Ramlibacter</taxon>
    </lineage>
</organism>
<dbReference type="Gene3D" id="3.30.565.10">
    <property type="entry name" value="Histidine kinase-like ATPase, C-terminal domain"/>
    <property type="match status" value="1"/>
</dbReference>
<feature type="chain" id="PRO_5037281101" description="histidine kinase" evidence="10">
    <location>
        <begin position="20"/>
        <end position="909"/>
    </location>
</feature>
<dbReference type="InterPro" id="IPR036890">
    <property type="entry name" value="HATPase_C_sf"/>
</dbReference>
<keyword evidence="7" id="KW-0902">Two-component regulatory system</keyword>
<comment type="caution">
    <text evidence="13">The sequence shown here is derived from an EMBL/GenBank/DDBJ whole genome shotgun (WGS) entry which is preliminary data.</text>
</comment>
<dbReference type="Pfam" id="PF08448">
    <property type="entry name" value="PAS_4"/>
    <property type="match status" value="1"/>
</dbReference>
<dbReference type="PANTHER" id="PTHR43711:SF26">
    <property type="entry name" value="SENSOR HISTIDINE KINASE RCSC"/>
    <property type="match status" value="1"/>
</dbReference>
<dbReference type="InterPro" id="IPR005467">
    <property type="entry name" value="His_kinase_dom"/>
</dbReference>
<feature type="coiled-coil region" evidence="8">
    <location>
        <begin position="394"/>
        <end position="431"/>
    </location>
</feature>
<dbReference type="CDD" id="cd00130">
    <property type="entry name" value="PAS"/>
    <property type="match status" value="2"/>
</dbReference>
<dbReference type="Gene3D" id="3.30.450.20">
    <property type="entry name" value="PAS domain"/>
    <property type="match status" value="2"/>
</dbReference>
<keyword evidence="14" id="KW-1185">Reference proteome</keyword>
<evidence type="ECO:0000256" key="7">
    <source>
        <dbReference type="ARBA" id="ARBA00023012"/>
    </source>
</evidence>
<feature type="domain" description="PAC" evidence="12">
    <location>
        <begin position="493"/>
        <end position="544"/>
    </location>
</feature>
<feature type="transmembrane region" description="Helical" evidence="9">
    <location>
        <begin position="304"/>
        <end position="323"/>
    </location>
</feature>
<keyword evidence="6" id="KW-0418">Kinase</keyword>
<evidence type="ECO:0000259" key="12">
    <source>
        <dbReference type="PROSITE" id="PS50113"/>
    </source>
</evidence>
<evidence type="ECO:0000256" key="5">
    <source>
        <dbReference type="ARBA" id="ARBA00022679"/>
    </source>
</evidence>
<evidence type="ECO:0000256" key="8">
    <source>
        <dbReference type="SAM" id="Coils"/>
    </source>
</evidence>
<dbReference type="SMART" id="SM00387">
    <property type="entry name" value="HATPase_c"/>
    <property type="match status" value="1"/>
</dbReference>
<dbReference type="InterPro" id="IPR004358">
    <property type="entry name" value="Sig_transdc_His_kin-like_C"/>
</dbReference>
<accession>A0A934Q310</accession>
<evidence type="ECO:0000256" key="10">
    <source>
        <dbReference type="SAM" id="SignalP"/>
    </source>
</evidence>
<dbReference type="PROSITE" id="PS50113">
    <property type="entry name" value="PAC"/>
    <property type="match status" value="2"/>
</dbReference>
<feature type="transmembrane region" description="Helical" evidence="9">
    <location>
        <begin position="183"/>
        <end position="205"/>
    </location>
</feature>
<dbReference type="Pfam" id="PF00512">
    <property type="entry name" value="HisKA"/>
    <property type="match status" value="1"/>
</dbReference>
<dbReference type="InterPro" id="IPR000700">
    <property type="entry name" value="PAS-assoc_C"/>
</dbReference>
<dbReference type="Pfam" id="PF02518">
    <property type="entry name" value="HATPase_c"/>
    <property type="match status" value="1"/>
</dbReference>
<dbReference type="Pfam" id="PF13426">
    <property type="entry name" value="PAS_9"/>
    <property type="match status" value="1"/>
</dbReference>
<dbReference type="InterPro" id="IPR011623">
    <property type="entry name" value="7TMR_DISM_rcpt_extracell_dom1"/>
</dbReference>
<dbReference type="PRINTS" id="PR00344">
    <property type="entry name" value="BCTRLSENSOR"/>
</dbReference>
<evidence type="ECO:0000313" key="14">
    <source>
        <dbReference type="Proteomes" id="UP000617041"/>
    </source>
</evidence>
<dbReference type="SMART" id="SM00091">
    <property type="entry name" value="PAS"/>
    <property type="match status" value="2"/>
</dbReference>
<feature type="transmembrane region" description="Helical" evidence="9">
    <location>
        <begin position="335"/>
        <end position="353"/>
    </location>
</feature>
<dbReference type="InterPro" id="IPR001610">
    <property type="entry name" value="PAC"/>
</dbReference>
<dbReference type="InterPro" id="IPR003661">
    <property type="entry name" value="HisK_dim/P_dom"/>
</dbReference>
<evidence type="ECO:0000256" key="2">
    <source>
        <dbReference type="ARBA" id="ARBA00004429"/>
    </source>
</evidence>
<dbReference type="SUPFAM" id="SSF55874">
    <property type="entry name" value="ATPase domain of HSP90 chaperone/DNA topoisomerase II/histidine kinase"/>
    <property type="match status" value="1"/>
</dbReference>
<dbReference type="NCBIfam" id="TIGR00229">
    <property type="entry name" value="sensory_box"/>
    <property type="match status" value="2"/>
</dbReference>
<evidence type="ECO:0000256" key="3">
    <source>
        <dbReference type="ARBA" id="ARBA00012438"/>
    </source>
</evidence>
<reference evidence="13" key="1">
    <citation type="submission" date="2020-12" db="EMBL/GenBank/DDBJ databases">
        <title>Ramlibacter sp. nov., isolated from a freshwater alga, Cryptomonas.</title>
        <authorList>
            <person name="Kim H.M."/>
            <person name="Jeon C.O."/>
        </authorList>
    </citation>
    <scope>NUCLEOTIDE SEQUENCE</scope>
    <source>
        <strain evidence="13">CrO1</strain>
    </source>
</reference>
<dbReference type="InterPro" id="IPR000014">
    <property type="entry name" value="PAS"/>
</dbReference>
<feature type="signal peptide" evidence="10">
    <location>
        <begin position="1"/>
        <end position="19"/>
    </location>
</feature>
<dbReference type="SMART" id="SM00086">
    <property type="entry name" value="PAC"/>
    <property type="match status" value="2"/>
</dbReference>
<dbReference type="FunFam" id="3.30.565.10:FF:000006">
    <property type="entry name" value="Sensor histidine kinase WalK"/>
    <property type="match status" value="1"/>
</dbReference>
<feature type="transmembrane region" description="Helical" evidence="9">
    <location>
        <begin position="212"/>
        <end position="229"/>
    </location>
</feature>
<keyword evidence="8" id="KW-0175">Coiled coil</keyword>
<dbReference type="Gene3D" id="2.60.40.2380">
    <property type="match status" value="1"/>
</dbReference>
<keyword evidence="9" id="KW-0472">Membrane</keyword>
<feature type="transmembrane region" description="Helical" evidence="9">
    <location>
        <begin position="365"/>
        <end position="384"/>
    </location>
</feature>
<dbReference type="Proteomes" id="UP000617041">
    <property type="component" value="Unassembled WGS sequence"/>
</dbReference>
<gene>
    <name evidence="13" type="ORF">I8E28_13700</name>
</gene>
<dbReference type="SMART" id="SM00388">
    <property type="entry name" value="HisKA"/>
    <property type="match status" value="1"/>
</dbReference>
<keyword evidence="10" id="KW-0732">Signal</keyword>
<sequence length="909" mass="100461">MTRCIVLLAWLFAMLPAWAGEVAIGNADTYTISRAFSWLDDPGGQLTLDQVRAPDARERFKPVLPTGPGPNFGLSTSSYWLEVTLRPAPDAPRDWMLEVAYPPLDRIEVFAPDGRGGYVKQTGGDNEPFSAREVPHRNHVFPVHLQPGQTTALYLRVASGGTVSVPARLWRPAALWAHDQASYAALGLYFGLLLGLLFYNLLLCISTRDRGYLYYVAFAAAMGIGQAALNGFGGQFLWPQLTWWNEVSVPTGLTATAIFGVLFAREFLSSAARMPRIDKGLLALVGGWVIALLCGLALPYHVSAVLVTSLAPVSVAALIATAWVSVRRGYAGARYFMAAWAALLLGVVVLTLHNTGVLPSNAFTANALLIGSATEMVLLSFALGDRINVARRFKEQAQARIAAERAMVEALSQSQERLQQVLDEREVILENSLVGIAFLTPQGRFKWANRAMFEIFGTGHESVTSMEPFYVSRDQYLEVGGHVAEAVTRGKVYQRELQFRRRDGALIWAQLTGKAVNPQDLGQGTVWAVMDITERKQLEQRLEETMSEREAILNNAVVGIVLSVYRRHEWVNEKFAQMLGYPRQVLIGQTSIYLHESEEAWRRFGEEARATLIATNTYTCEQLLRRRTGELFWVEMGGSCIRANDPDSGVIWTFLDITERKKSEAQMREALEQQKALNELRSRFVAMTSHEFRTPLAAILSAEEVLRHHGDRLSPSERMETLDDIAAGVQRMSRMMDRVLLLGQADAKMLDFQPHEVDLPRLCRDLVDDVRTQFPKSPCRVRAEWGPGVGRGQWDDKLLRHALSNLLTNAVKYSPSGGEVLFDVRRDGADMVFTVSDQGIGIPAGEVGHLFESFHRASNVGGIQGTGLGLAIVKNAVEMHGGRIEVHSTLGRGTTFTVRLPVASATAAA</sequence>
<keyword evidence="5" id="KW-0808">Transferase</keyword>
<dbReference type="AlphaFoldDB" id="A0A934Q310"/>
<keyword evidence="9" id="KW-0812">Transmembrane</keyword>
<dbReference type="CDD" id="cd00082">
    <property type="entry name" value="HisKA"/>
    <property type="match status" value="1"/>
</dbReference>
<dbReference type="InterPro" id="IPR036097">
    <property type="entry name" value="HisK_dim/P_sf"/>
</dbReference>
<comment type="subcellular location">
    <subcellularLocation>
        <location evidence="2">Cell inner membrane</location>
        <topology evidence="2">Multi-pass membrane protein</topology>
    </subcellularLocation>
</comment>
<feature type="domain" description="Histidine kinase" evidence="11">
    <location>
        <begin position="687"/>
        <end position="904"/>
    </location>
</feature>
<dbReference type="InterPro" id="IPR013656">
    <property type="entry name" value="PAS_4"/>
</dbReference>
<dbReference type="SUPFAM" id="SSF55785">
    <property type="entry name" value="PYP-like sensor domain (PAS domain)"/>
    <property type="match status" value="2"/>
</dbReference>
<dbReference type="Pfam" id="PF07696">
    <property type="entry name" value="7TMR-DISMED2"/>
    <property type="match status" value="1"/>
</dbReference>
<dbReference type="InterPro" id="IPR011622">
    <property type="entry name" value="7TMR_DISM_rcpt_extracell_dom2"/>
</dbReference>
<dbReference type="SUPFAM" id="SSF47384">
    <property type="entry name" value="Homodimeric domain of signal transducing histidine kinase"/>
    <property type="match status" value="1"/>
</dbReference>
<dbReference type="CDD" id="cd00075">
    <property type="entry name" value="HATPase"/>
    <property type="match status" value="1"/>
</dbReference>
<feature type="transmembrane region" description="Helical" evidence="9">
    <location>
        <begin position="280"/>
        <end position="298"/>
    </location>
</feature>
<evidence type="ECO:0000313" key="13">
    <source>
        <dbReference type="EMBL" id="MBK0393647.1"/>
    </source>
</evidence>
<dbReference type="PROSITE" id="PS50109">
    <property type="entry name" value="HIS_KIN"/>
    <property type="match status" value="1"/>
</dbReference>
<proteinExistence type="predicted"/>
<evidence type="ECO:0000256" key="6">
    <source>
        <dbReference type="ARBA" id="ARBA00022777"/>
    </source>
</evidence>
<dbReference type="Pfam" id="PF07695">
    <property type="entry name" value="7TMR-DISM_7TM"/>
    <property type="match status" value="1"/>
</dbReference>
<dbReference type="GO" id="GO:0005886">
    <property type="term" value="C:plasma membrane"/>
    <property type="evidence" value="ECO:0007669"/>
    <property type="project" value="UniProtKB-SubCell"/>
</dbReference>